<organism evidence="3 4">
    <name type="scientific">Rhypophila decipiens</name>
    <dbReference type="NCBI Taxonomy" id="261697"/>
    <lineage>
        <taxon>Eukaryota</taxon>
        <taxon>Fungi</taxon>
        <taxon>Dikarya</taxon>
        <taxon>Ascomycota</taxon>
        <taxon>Pezizomycotina</taxon>
        <taxon>Sordariomycetes</taxon>
        <taxon>Sordariomycetidae</taxon>
        <taxon>Sordariales</taxon>
        <taxon>Naviculisporaceae</taxon>
        <taxon>Rhypophila</taxon>
    </lineage>
</organism>
<keyword evidence="2" id="KW-0472">Membrane</keyword>
<sequence length="297" mass="31925">MSYSVHYDQHYWIWVPTPDLFDYPSMAQWTRTRLWYVEITAFKDPEHPEHPDQSDMTDRSPEFLIAPALNQGMTDSTTTVHSTSPLTSTTATETPTTVANPTSVIPTKTPEEDPTSGHDNLSAGAKAGIGIGCGVLVVSVVVVMVSAILRHRRKAQERQLTLFSGSAVNDKSRANIAGMIPACPSCGFAERNNPSPVYELDGSAPSPAKLPCSIPGSSNPRGNTPEPVEPPGSPAQPVKNQDLISPAGSPNTPASPNETTGKMGLPENKSDPIHPDDPDWKYNPVRGSYGGQSQRTE</sequence>
<evidence type="ECO:0000313" key="3">
    <source>
        <dbReference type="EMBL" id="KAK4206784.1"/>
    </source>
</evidence>
<name>A0AAN7B1G5_9PEZI</name>
<dbReference type="Proteomes" id="UP001301769">
    <property type="component" value="Unassembled WGS sequence"/>
</dbReference>
<evidence type="ECO:0000256" key="2">
    <source>
        <dbReference type="SAM" id="Phobius"/>
    </source>
</evidence>
<feature type="compositionally biased region" description="Basic and acidic residues" evidence="1">
    <location>
        <begin position="268"/>
        <end position="280"/>
    </location>
</feature>
<gene>
    <name evidence="3" type="ORF">QBC37DRAFT_380745</name>
</gene>
<proteinExistence type="predicted"/>
<feature type="region of interest" description="Disordered" evidence="1">
    <location>
        <begin position="74"/>
        <end position="121"/>
    </location>
</feature>
<protein>
    <submittedName>
        <fullName evidence="3">Uncharacterized protein</fullName>
    </submittedName>
</protein>
<accession>A0AAN7B1G5</accession>
<evidence type="ECO:0000256" key="1">
    <source>
        <dbReference type="SAM" id="MobiDB-lite"/>
    </source>
</evidence>
<feature type="compositionally biased region" description="Low complexity" evidence="1">
    <location>
        <begin position="82"/>
        <end position="103"/>
    </location>
</feature>
<dbReference type="EMBL" id="MU858352">
    <property type="protein sequence ID" value="KAK4206784.1"/>
    <property type="molecule type" value="Genomic_DNA"/>
</dbReference>
<keyword evidence="4" id="KW-1185">Reference proteome</keyword>
<evidence type="ECO:0000313" key="4">
    <source>
        <dbReference type="Proteomes" id="UP001301769"/>
    </source>
</evidence>
<dbReference type="AlphaFoldDB" id="A0AAN7B1G5"/>
<keyword evidence="2" id="KW-0812">Transmembrane</keyword>
<keyword evidence="2" id="KW-1133">Transmembrane helix</keyword>
<feature type="compositionally biased region" description="Polar residues" evidence="1">
    <location>
        <begin position="238"/>
        <end position="260"/>
    </location>
</feature>
<feature type="transmembrane region" description="Helical" evidence="2">
    <location>
        <begin position="127"/>
        <end position="149"/>
    </location>
</feature>
<reference evidence="3" key="1">
    <citation type="journal article" date="2023" name="Mol. Phylogenet. Evol.">
        <title>Genome-scale phylogeny and comparative genomics of the fungal order Sordariales.</title>
        <authorList>
            <person name="Hensen N."/>
            <person name="Bonometti L."/>
            <person name="Westerberg I."/>
            <person name="Brannstrom I.O."/>
            <person name="Guillou S."/>
            <person name="Cros-Aarteil S."/>
            <person name="Calhoun S."/>
            <person name="Haridas S."/>
            <person name="Kuo A."/>
            <person name="Mondo S."/>
            <person name="Pangilinan J."/>
            <person name="Riley R."/>
            <person name="LaButti K."/>
            <person name="Andreopoulos B."/>
            <person name="Lipzen A."/>
            <person name="Chen C."/>
            <person name="Yan M."/>
            <person name="Daum C."/>
            <person name="Ng V."/>
            <person name="Clum A."/>
            <person name="Steindorff A."/>
            <person name="Ohm R.A."/>
            <person name="Martin F."/>
            <person name="Silar P."/>
            <person name="Natvig D.O."/>
            <person name="Lalanne C."/>
            <person name="Gautier V."/>
            <person name="Ament-Velasquez S.L."/>
            <person name="Kruys A."/>
            <person name="Hutchinson M.I."/>
            <person name="Powell A.J."/>
            <person name="Barry K."/>
            <person name="Miller A.N."/>
            <person name="Grigoriev I.V."/>
            <person name="Debuchy R."/>
            <person name="Gladieux P."/>
            <person name="Hiltunen Thoren M."/>
            <person name="Johannesson H."/>
        </authorList>
    </citation>
    <scope>NUCLEOTIDE SEQUENCE</scope>
    <source>
        <strain evidence="3">PSN293</strain>
    </source>
</reference>
<feature type="region of interest" description="Disordered" evidence="1">
    <location>
        <begin position="197"/>
        <end position="297"/>
    </location>
</feature>
<reference evidence="3" key="2">
    <citation type="submission" date="2023-05" db="EMBL/GenBank/DDBJ databases">
        <authorList>
            <consortium name="Lawrence Berkeley National Laboratory"/>
            <person name="Steindorff A."/>
            <person name="Hensen N."/>
            <person name="Bonometti L."/>
            <person name="Westerberg I."/>
            <person name="Brannstrom I.O."/>
            <person name="Guillou S."/>
            <person name="Cros-Aarteil S."/>
            <person name="Calhoun S."/>
            <person name="Haridas S."/>
            <person name="Kuo A."/>
            <person name="Mondo S."/>
            <person name="Pangilinan J."/>
            <person name="Riley R."/>
            <person name="Labutti K."/>
            <person name="Andreopoulos B."/>
            <person name="Lipzen A."/>
            <person name="Chen C."/>
            <person name="Yanf M."/>
            <person name="Daum C."/>
            <person name="Ng V."/>
            <person name="Clum A."/>
            <person name="Ohm R."/>
            <person name="Martin F."/>
            <person name="Silar P."/>
            <person name="Natvig D."/>
            <person name="Lalanne C."/>
            <person name="Gautier V."/>
            <person name="Ament-Velasquez S.L."/>
            <person name="Kruys A."/>
            <person name="Hutchinson M.I."/>
            <person name="Powell A.J."/>
            <person name="Barry K."/>
            <person name="Miller A.N."/>
            <person name="Grigoriev I.V."/>
            <person name="Debuchy R."/>
            <person name="Gladieux P."/>
            <person name="Thoren M.H."/>
            <person name="Johannesson H."/>
        </authorList>
    </citation>
    <scope>NUCLEOTIDE SEQUENCE</scope>
    <source>
        <strain evidence="3">PSN293</strain>
    </source>
</reference>
<comment type="caution">
    <text evidence="3">The sequence shown here is derived from an EMBL/GenBank/DDBJ whole genome shotgun (WGS) entry which is preliminary data.</text>
</comment>